<protein>
    <submittedName>
        <fullName evidence="1">Unannotated protein</fullName>
    </submittedName>
</protein>
<dbReference type="InterPro" id="IPR042184">
    <property type="entry name" value="YqeY/Aim41_N"/>
</dbReference>
<dbReference type="InterPro" id="IPR019004">
    <property type="entry name" value="YqeY/Aim41"/>
</dbReference>
<accession>A0A6J6P2T1</accession>
<evidence type="ECO:0000313" key="1">
    <source>
        <dbReference type="EMBL" id="CAB4692612.1"/>
    </source>
</evidence>
<dbReference type="Gene3D" id="1.10.10.410">
    <property type="match status" value="1"/>
</dbReference>
<gene>
    <name evidence="1" type="ORF">UFOPK2399_00827</name>
</gene>
<name>A0A6J6P2T1_9ZZZZ</name>
<dbReference type="Gene3D" id="1.10.1510.10">
    <property type="entry name" value="Uncharacterised protein YqeY/AIM41 PF09424, N-terminal domain"/>
    <property type="match status" value="1"/>
</dbReference>
<dbReference type="SUPFAM" id="SSF89095">
    <property type="entry name" value="GatB/YqeY motif"/>
    <property type="match status" value="1"/>
</dbReference>
<dbReference type="Pfam" id="PF09424">
    <property type="entry name" value="YqeY"/>
    <property type="match status" value="1"/>
</dbReference>
<proteinExistence type="predicted"/>
<dbReference type="InterPro" id="IPR023168">
    <property type="entry name" value="GatB_Yqey_C_2"/>
</dbReference>
<dbReference type="InterPro" id="IPR003789">
    <property type="entry name" value="Asn/Gln_tRNA_amidoTrase-B-like"/>
</dbReference>
<dbReference type="PANTHER" id="PTHR28055:SF1">
    <property type="entry name" value="ALTERED INHERITANCE OF MITOCHONDRIA PROTEIN 41, MITOCHONDRIAL"/>
    <property type="match status" value="1"/>
</dbReference>
<reference evidence="1" key="1">
    <citation type="submission" date="2020-05" db="EMBL/GenBank/DDBJ databases">
        <authorList>
            <person name="Chiriac C."/>
            <person name="Salcher M."/>
            <person name="Ghai R."/>
            <person name="Kavagutti S V."/>
        </authorList>
    </citation>
    <scope>NUCLEOTIDE SEQUENCE</scope>
</reference>
<dbReference type="GO" id="GO:0016884">
    <property type="term" value="F:carbon-nitrogen ligase activity, with glutamine as amido-N-donor"/>
    <property type="evidence" value="ECO:0007669"/>
    <property type="project" value="InterPro"/>
</dbReference>
<sequence length="147" mass="16428">MTLIVRIEGEVKAAMLDHDGDRRDALRLILNSLKNAEKDLQRPLSGDEELQVLQRERKKRIEAAEAFAAGGRPEQAEQEEYELEILEEFMPEPLSEDDVERIVDDAIAETGATNIRDMGRVMADVMPQIAGRADGSAVSQLVREKLA</sequence>
<dbReference type="EMBL" id="CAEZXP010000001">
    <property type="protein sequence ID" value="CAB4692612.1"/>
    <property type="molecule type" value="Genomic_DNA"/>
</dbReference>
<organism evidence="1">
    <name type="scientific">freshwater metagenome</name>
    <dbReference type="NCBI Taxonomy" id="449393"/>
    <lineage>
        <taxon>unclassified sequences</taxon>
        <taxon>metagenomes</taxon>
        <taxon>ecological metagenomes</taxon>
    </lineage>
</organism>
<dbReference type="PANTHER" id="PTHR28055">
    <property type="entry name" value="ALTERED INHERITANCE OF MITOCHONDRIA PROTEIN 41, MITOCHONDRIAL"/>
    <property type="match status" value="1"/>
</dbReference>
<dbReference type="AlphaFoldDB" id="A0A6J6P2T1"/>